<dbReference type="Gene3D" id="6.10.340.10">
    <property type="match status" value="1"/>
</dbReference>
<dbReference type="GO" id="GO:0016020">
    <property type="term" value="C:membrane"/>
    <property type="evidence" value="ECO:0007669"/>
    <property type="project" value="InterPro"/>
</dbReference>
<dbReference type="InterPro" id="IPR029787">
    <property type="entry name" value="Nucleotide_cyclase"/>
</dbReference>
<feature type="transmembrane region" description="Helical" evidence="1">
    <location>
        <begin position="225"/>
        <end position="242"/>
    </location>
</feature>
<dbReference type="Gene3D" id="3.30.70.1230">
    <property type="entry name" value="Nucleotide cyclase"/>
    <property type="match status" value="1"/>
</dbReference>
<accession>A0A0F9YQ54</accession>
<dbReference type="SUPFAM" id="SSF158472">
    <property type="entry name" value="HAMP domain-like"/>
    <property type="match status" value="1"/>
</dbReference>
<dbReference type="SUPFAM" id="SSF55073">
    <property type="entry name" value="Nucleotide cyclase"/>
    <property type="match status" value="1"/>
</dbReference>
<dbReference type="CDD" id="cd07302">
    <property type="entry name" value="CHD"/>
    <property type="match status" value="1"/>
</dbReference>
<dbReference type="CDD" id="cd06225">
    <property type="entry name" value="HAMP"/>
    <property type="match status" value="1"/>
</dbReference>
<dbReference type="PROSITE" id="PS50885">
    <property type="entry name" value="HAMP"/>
    <property type="match status" value="1"/>
</dbReference>
<comment type="caution">
    <text evidence="4">The sequence shown here is derived from an EMBL/GenBank/DDBJ whole genome shotgun (WGS) entry which is preliminary data.</text>
</comment>
<proteinExistence type="predicted"/>
<dbReference type="InterPro" id="IPR050697">
    <property type="entry name" value="Adenylyl/Guanylyl_Cyclase_3/4"/>
</dbReference>
<dbReference type="SMART" id="SM00044">
    <property type="entry name" value="CYCc"/>
    <property type="match status" value="1"/>
</dbReference>
<dbReference type="PANTHER" id="PTHR43081:SF1">
    <property type="entry name" value="ADENYLATE CYCLASE, TERMINAL-DIFFERENTIATION SPECIFIC"/>
    <property type="match status" value="1"/>
</dbReference>
<feature type="domain" description="Guanylate cyclase" evidence="2">
    <location>
        <begin position="331"/>
        <end position="469"/>
    </location>
</feature>
<evidence type="ECO:0000313" key="4">
    <source>
        <dbReference type="EMBL" id="KKO06774.1"/>
    </source>
</evidence>
<dbReference type="EMBL" id="LAZR01000014">
    <property type="protein sequence ID" value="KKO06774.1"/>
    <property type="molecule type" value="Genomic_DNA"/>
</dbReference>
<keyword evidence="1" id="KW-0812">Transmembrane</keyword>
<evidence type="ECO:0000256" key="1">
    <source>
        <dbReference type="SAM" id="Phobius"/>
    </source>
</evidence>
<protein>
    <recommendedName>
        <fullName evidence="5">Adenylate cyclase</fullName>
    </recommendedName>
</protein>
<reference evidence="4" key="1">
    <citation type="journal article" date="2015" name="Nature">
        <title>Complex archaea that bridge the gap between prokaryotes and eukaryotes.</title>
        <authorList>
            <person name="Spang A."/>
            <person name="Saw J.H."/>
            <person name="Jorgensen S.L."/>
            <person name="Zaremba-Niedzwiedzka K."/>
            <person name="Martijn J."/>
            <person name="Lind A.E."/>
            <person name="van Eijk R."/>
            <person name="Schleper C."/>
            <person name="Guy L."/>
            <person name="Ettema T.J."/>
        </authorList>
    </citation>
    <scope>NUCLEOTIDE SEQUENCE</scope>
</reference>
<dbReference type="AlphaFoldDB" id="A0A0F9YQ54"/>
<feature type="transmembrane region" description="Helical" evidence="1">
    <location>
        <begin position="20"/>
        <end position="41"/>
    </location>
</feature>
<dbReference type="GO" id="GO:0006171">
    <property type="term" value="P:cAMP biosynthetic process"/>
    <property type="evidence" value="ECO:0007669"/>
    <property type="project" value="TreeGrafter"/>
</dbReference>
<dbReference type="InterPro" id="IPR003660">
    <property type="entry name" value="HAMP_dom"/>
</dbReference>
<dbReference type="InterPro" id="IPR001054">
    <property type="entry name" value="A/G_cyclase"/>
</dbReference>
<dbReference type="PANTHER" id="PTHR43081">
    <property type="entry name" value="ADENYLATE CYCLASE, TERMINAL-DIFFERENTIATION SPECIFIC-RELATED"/>
    <property type="match status" value="1"/>
</dbReference>
<sequence>MTSAQTPPRFRSIWVKVFGLTSALVTVMLIAASVSFVISYFKVNDVKVRVTHLAHRVLPLAQVAANIDVHSLEEELYLERMMRLWSSDPDAREMIDVDREQFMRFETLVQEELVVARRILDETLAEPQFLSPLDAIQFGRIGLLLENIEKEHGEYFRHALGLIDDLESADTGEFAGRLDQLQVEADHLNAELLAMLLSLEQLNSTQAEEIEAAESMILGIYQQNFILTFIVFLVGIVISARITTRLVNPVRDLKAKSEEISKGNLNIEVIPSSHDEVGQLAFTFNHMAQELRFKNQVKELFGKYVDPRIVDSLLGQGIEQAKLSGNNQEMTVFFSDVEGFSKISESLTPGGLVRLINHYLCTMTEPILEEKGVIDKYIGDSIMAFWGPPFTGEENHAVLACQAALAQFQQLSKLHATLPEILGFRKGLPDIHIRVGLATGDVLTGNIGSENSKSYTVMGDAVNLASRLESLNKHYHTRILIDERTRARIDEHFELREIDRVAVAGKDEVTTIYELFALAGTVEAELTELFRCYEAGLAAYRSRDWNRARDNLSRCLELHPEDGPSLVMMARIKEFENNAPPADWNGIWHFKIK</sequence>
<dbReference type="Pfam" id="PF00211">
    <property type="entry name" value="Guanylate_cyc"/>
    <property type="match status" value="1"/>
</dbReference>
<name>A0A0F9YQ54_9ZZZZ</name>
<gene>
    <name evidence="4" type="ORF">LCGC14_0059570</name>
</gene>
<organism evidence="4">
    <name type="scientific">marine sediment metagenome</name>
    <dbReference type="NCBI Taxonomy" id="412755"/>
    <lineage>
        <taxon>unclassified sequences</taxon>
        <taxon>metagenomes</taxon>
        <taxon>ecological metagenomes</taxon>
    </lineage>
</organism>
<evidence type="ECO:0000259" key="3">
    <source>
        <dbReference type="PROSITE" id="PS50885"/>
    </source>
</evidence>
<keyword evidence="1" id="KW-1133">Transmembrane helix</keyword>
<evidence type="ECO:0000259" key="2">
    <source>
        <dbReference type="PROSITE" id="PS50125"/>
    </source>
</evidence>
<dbReference type="SMART" id="SM00304">
    <property type="entry name" value="HAMP"/>
    <property type="match status" value="1"/>
</dbReference>
<feature type="domain" description="HAMP" evidence="3">
    <location>
        <begin position="244"/>
        <end position="296"/>
    </location>
</feature>
<dbReference type="GO" id="GO:0035556">
    <property type="term" value="P:intracellular signal transduction"/>
    <property type="evidence" value="ECO:0007669"/>
    <property type="project" value="InterPro"/>
</dbReference>
<dbReference type="Pfam" id="PF00672">
    <property type="entry name" value="HAMP"/>
    <property type="match status" value="1"/>
</dbReference>
<dbReference type="PROSITE" id="PS50125">
    <property type="entry name" value="GUANYLATE_CYCLASE_2"/>
    <property type="match status" value="1"/>
</dbReference>
<evidence type="ECO:0008006" key="5">
    <source>
        <dbReference type="Google" id="ProtNLM"/>
    </source>
</evidence>
<keyword evidence="1" id="KW-0472">Membrane</keyword>